<protein>
    <recommendedName>
        <fullName evidence="2">feruloyl esterase</fullName>
        <ecNumber evidence="2">3.1.1.73</ecNumber>
    </recommendedName>
</protein>
<dbReference type="PANTHER" id="PTHR33938">
    <property type="entry name" value="FERULOYL ESTERASE B-RELATED"/>
    <property type="match status" value="1"/>
</dbReference>
<evidence type="ECO:0000256" key="7">
    <source>
        <dbReference type="ARBA" id="ARBA00022801"/>
    </source>
</evidence>
<dbReference type="InParanoid" id="H3G6Y7"/>
<reference evidence="11" key="2">
    <citation type="submission" date="2015-06" db="UniProtKB">
        <authorList>
            <consortium name="EnsemblProtists"/>
        </authorList>
    </citation>
    <scope>IDENTIFICATION</scope>
    <source>
        <strain evidence="11">Pr102</strain>
    </source>
</reference>
<keyword evidence="4" id="KW-0624">Polysaccharide degradation</keyword>
<name>H3G6Y7_PHYRM</name>
<dbReference type="GO" id="GO:0052689">
    <property type="term" value="F:carboxylic ester hydrolase activity"/>
    <property type="evidence" value="ECO:0000318"/>
    <property type="project" value="GO_Central"/>
</dbReference>
<dbReference type="Pfam" id="PF07519">
    <property type="entry name" value="Tannase"/>
    <property type="match status" value="1"/>
</dbReference>
<dbReference type="eggNOG" id="ENOG502QPXZ">
    <property type="taxonomic scope" value="Eukaryota"/>
</dbReference>
<dbReference type="InterPro" id="IPR029058">
    <property type="entry name" value="AB_hydrolase_fold"/>
</dbReference>
<dbReference type="EnsemblProtists" id="Phyra48527">
    <property type="protein sequence ID" value="Phyra48527"/>
    <property type="gene ID" value="Phyra48527"/>
</dbReference>
<accession>H3G6Y7</accession>
<dbReference type="Proteomes" id="UP000005238">
    <property type="component" value="Unassembled WGS sequence"/>
</dbReference>
<sequence>RLGVAKPVTDCKSLLDVDLSHVTEEGGTTVTSATETTHEGHLYCFVEGTLPASTKWEVMLPVRTWTQRYMQIGCGGLCGMIHMQVNAASGSQYVAGGEFALAATDMGGAMDGKVFANNPGRRESFAYSAQHLTSLVSKTLIQAYYGQKPRYSYFNGCSDGGREGVMEALRYPNDFDGILAGAPAMLFQFQNSLHHGWLAMSPPGRGPPGHGSSDHGPAAIVTASKLPLLHSAVVRACDALDGLVDGLLSEPRLCNFDPRELLCATEMAAAVVDRQCLTEAEVNTIRKFYNGPVDPATGSHLTVGQAQFGSELAWEGVFVPRGRNQPVMSAHIALAALRYLIFEPNPPETYSLNDLKFTEATVELLRPRHPLLDATNPDLAAFKAAGGKLILWHGWSDEHISPRTTIAYHEALQKQMGGPDQVAAFERLYLLPGVQHCGRGEGMAAIDLVTPLLEWVEQGSAPHAIMTSTELDVPPWMAAAPAVTRSRPVFPYPSLAKYTGQGDANDAANFVQGAPLYTDKTADWAGQSFFEPY</sequence>
<keyword evidence="3" id="KW-0719">Serine esterase</keyword>
<comment type="similarity">
    <text evidence="1">Belongs to the tannase family.</text>
</comment>
<keyword evidence="6" id="KW-0732">Signal</keyword>
<keyword evidence="8" id="KW-0106">Calcium</keyword>
<dbReference type="GO" id="GO:0045493">
    <property type="term" value="P:xylan catabolic process"/>
    <property type="evidence" value="ECO:0007669"/>
    <property type="project" value="UniProtKB-KW"/>
</dbReference>
<dbReference type="OMA" id="PLCFYPQ"/>
<evidence type="ECO:0000256" key="6">
    <source>
        <dbReference type="ARBA" id="ARBA00022729"/>
    </source>
</evidence>
<dbReference type="STRING" id="164328.H3G6Y7"/>
<dbReference type="VEuPathDB" id="FungiDB:KRP23_4273"/>
<evidence type="ECO:0000256" key="9">
    <source>
        <dbReference type="ARBA" id="ARBA00023157"/>
    </source>
</evidence>
<evidence type="ECO:0000256" key="2">
    <source>
        <dbReference type="ARBA" id="ARBA00013091"/>
    </source>
</evidence>
<keyword evidence="12" id="KW-1185">Reference proteome</keyword>
<evidence type="ECO:0000313" key="11">
    <source>
        <dbReference type="EnsemblProtists" id="Phyra48527"/>
    </source>
</evidence>
<evidence type="ECO:0000313" key="12">
    <source>
        <dbReference type="Proteomes" id="UP000005238"/>
    </source>
</evidence>
<evidence type="ECO:0000256" key="5">
    <source>
        <dbReference type="ARBA" id="ARBA00022723"/>
    </source>
</evidence>
<dbReference type="GO" id="GO:0030600">
    <property type="term" value="F:feruloyl esterase activity"/>
    <property type="evidence" value="ECO:0007669"/>
    <property type="project" value="UniProtKB-EC"/>
</dbReference>
<keyword evidence="7" id="KW-0378">Hydrolase</keyword>
<evidence type="ECO:0000256" key="1">
    <source>
        <dbReference type="ARBA" id="ARBA00006249"/>
    </source>
</evidence>
<keyword evidence="4" id="KW-0858">Xylan degradation</keyword>
<reference evidence="12" key="1">
    <citation type="journal article" date="2006" name="Science">
        <title>Phytophthora genome sequences uncover evolutionary origins and mechanisms of pathogenesis.</title>
        <authorList>
            <person name="Tyler B.M."/>
            <person name="Tripathy S."/>
            <person name="Zhang X."/>
            <person name="Dehal P."/>
            <person name="Jiang R.H."/>
            <person name="Aerts A."/>
            <person name="Arredondo F.D."/>
            <person name="Baxter L."/>
            <person name="Bensasson D."/>
            <person name="Beynon J.L."/>
            <person name="Chapman J."/>
            <person name="Damasceno C.M."/>
            <person name="Dorrance A.E."/>
            <person name="Dou D."/>
            <person name="Dickerman A.W."/>
            <person name="Dubchak I.L."/>
            <person name="Garbelotto M."/>
            <person name="Gijzen M."/>
            <person name="Gordon S.G."/>
            <person name="Govers F."/>
            <person name="Grunwald N.J."/>
            <person name="Huang W."/>
            <person name="Ivors K.L."/>
            <person name="Jones R.W."/>
            <person name="Kamoun S."/>
            <person name="Krampis K."/>
            <person name="Lamour K.H."/>
            <person name="Lee M.K."/>
            <person name="McDonald W.H."/>
            <person name="Medina M."/>
            <person name="Meijer H.J."/>
            <person name="Nordberg E.K."/>
            <person name="Maclean D.J."/>
            <person name="Ospina-Giraldo M.D."/>
            <person name="Morris P.F."/>
            <person name="Phuntumart V."/>
            <person name="Putnam N.H."/>
            <person name="Rash S."/>
            <person name="Rose J.K."/>
            <person name="Sakihama Y."/>
            <person name="Salamov A.A."/>
            <person name="Savidor A."/>
            <person name="Scheuring C.F."/>
            <person name="Smith B.M."/>
            <person name="Sobral B.W."/>
            <person name="Terry A."/>
            <person name="Torto-Alalibo T.A."/>
            <person name="Win J."/>
            <person name="Xu Z."/>
            <person name="Zhang H."/>
            <person name="Grigoriev I.V."/>
            <person name="Rokhsar D.S."/>
            <person name="Boore J.L."/>
        </authorList>
    </citation>
    <scope>NUCLEOTIDE SEQUENCE [LARGE SCALE GENOMIC DNA]</scope>
    <source>
        <strain evidence="12">Pr102</strain>
    </source>
</reference>
<dbReference type="AlphaFoldDB" id="H3G6Y7"/>
<organism evidence="11 12">
    <name type="scientific">Phytophthora ramorum</name>
    <name type="common">Sudden oak death agent</name>
    <dbReference type="NCBI Taxonomy" id="164328"/>
    <lineage>
        <taxon>Eukaryota</taxon>
        <taxon>Sar</taxon>
        <taxon>Stramenopiles</taxon>
        <taxon>Oomycota</taxon>
        <taxon>Peronosporomycetes</taxon>
        <taxon>Peronosporales</taxon>
        <taxon>Peronosporaceae</taxon>
        <taxon>Phytophthora</taxon>
    </lineage>
</organism>
<evidence type="ECO:0000256" key="8">
    <source>
        <dbReference type="ARBA" id="ARBA00022837"/>
    </source>
</evidence>
<dbReference type="EMBL" id="DS566001">
    <property type="status" value="NOT_ANNOTATED_CDS"/>
    <property type="molecule type" value="Genomic_DNA"/>
</dbReference>
<evidence type="ECO:0000256" key="10">
    <source>
        <dbReference type="ARBA" id="ARBA00034075"/>
    </source>
</evidence>
<dbReference type="HOGENOM" id="CLU_014819_4_1_1"/>
<keyword evidence="9" id="KW-1015">Disulfide bond</keyword>
<comment type="catalytic activity">
    <reaction evidence="10">
        <text>feruloyl-polysaccharide + H2O = ferulate + polysaccharide.</text>
        <dbReference type="EC" id="3.1.1.73"/>
    </reaction>
</comment>
<dbReference type="PANTHER" id="PTHR33938:SF15">
    <property type="entry name" value="FERULOYL ESTERASE B-RELATED"/>
    <property type="match status" value="1"/>
</dbReference>
<dbReference type="InterPro" id="IPR011118">
    <property type="entry name" value="Tannase/feruloyl_esterase"/>
</dbReference>
<dbReference type="GO" id="GO:0046872">
    <property type="term" value="F:metal ion binding"/>
    <property type="evidence" value="ECO:0007669"/>
    <property type="project" value="UniProtKB-KW"/>
</dbReference>
<dbReference type="SUPFAM" id="SSF53474">
    <property type="entry name" value="alpha/beta-Hydrolases"/>
    <property type="match status" value="1"/>
</dbReference>
<keyword evidence="4" id="KW-0119">Carbohydrate metabolism</keyword>
<evidence type="ECO:0000256" key="3">
    <source>
        <dbReference type="ARBA" id="ARBA00022487"/>
    </source>
</evidence>
<dbReference type="VEuPathDB" id="FungiDB:KRP22_2484"/>
<evidence type="ECO:0000256" key="4">
    <source>
        <dbReference type="ARBA" id="ARBA00022651"/>
    </source>
</evidence>
<keyword evidence="5" id="KW-0479">Metal-binding</keyword>
<proteinExistence type="inferred from homology"/>
<dbReference type="EC" id="3.1.1.73" evidence="2"/>